<organism evidence="2 3">
    <name type="scientific">Staphylococcus microti</name>
    <dbReference type="NCBI Taxonomy" id="569857"/>
    <lineage>
        <taxon>Bacteria</taxon>
        <taxon>Bacillati</taxon>
        <taxon>Bacillota</taxon>
        <taxon>Bacilli</taxon>
        <taxon>Bacillales</taxon>
        <taxon>Staphylococcaceae</taxon>
        <taxon>Staphylococcus</taxon>
    </lineage>
</organism>
<sequence length="62" mass="7607">MKFFNFLFVFVTAFVLADFGIIYCLYTWNLNLWVFVIPLFLLIFSLVYLKEYNHQKQDENKQ</sequence>
<name>A0ABR5C9L5_9STAP</name>
<dbReference type="RefSeq" id="WP_042740159.1">
    <property type="nucleotide sequence ID" value="NZ_JXWY01000015.1"/>
</dbReference>
<evidence type="ECO:0000313" key="2">
    <source>
        <dbReference type="EMBL" id="KIX91396.1"/>
    </source>
</evidence>
<reference evidence="2 3" key="1">
    <citation type="submission" date="2015-01" db="EMBL/GenBank/DDBJ databases">
        <authorList>
            <person name="Guo J."/>
        </authorList>
    </citation>
    <scope>NUCLEOTIDE SEQUENCE [LARGE SCALE GENOMIC DNA]</scope>
    <source>
        <strain evidence="2 3">DSM 22147</strain>
    </source>
</reference>
<evidence type="ECO:0000256" key="1">
    <source>
        <dbReference type="SAM" id="Phobius"/>
    </source>
</evidence>
<accession>A0ABR5C9L5</accession>
<keyword evidence="3" id="KW-1185">Reference proteome</keyword>
<keyword evidence="1" id="KW-0472">Membrane</keyword>
<keyword evidence="1" id="KW-0812">Transmembrane</keyword>
<gene>
    <name evidence="2" type="ORF">TP70_02650</name>
</gene>
<dbReference type="EMBL" id="JXWY01000015">
    <property type="protein sequence ID" value="KIX91396.1"/>
    <property type="molecule type" value="Genomic_DNA"/>
</dbReference>
<evidence type="ECO:0000313" key="3">
    <source>
        <dbReference type="Proteomes" id="UP000032366"/>
    </source>
</evidence>
<protein>
    <submittedName>
        <fullName evidence="2">Uncharacterized protein</fullName>
    </submittedName>
</protein>
<dbReference type="Proteomes" id="UP000032366">
    <property type="component" value="Unassembled WGS sequence"/>
</dbReference>
<keyword evidence="1" id="KW-1133">Transmembrane helix</keyword>
<feature type="transmembrane region" description="Helical" evidence="1">
    <location>
        <begin position="30"/>
        <end position="49"/>
    </location>
</feature>
<comment type="caution">
    <text evidence="2">The sequence shown here is derived from an EMBL/GenBank/DDBJ whole genome shotgun (WGS) entry which is preliminary data.</text>
</comment>
<proteinExistence type="predicted"/>